<evidence type="ECO:0000259" key="1">
    <source>
        <dbReference type="Pfam" id="PF01609"/>
    </source>
</evidence>
<dbReference type="Proteomes" id="UP000218160">
    <property type="component" value="Chromosome 1"/>
</dbReference>
<evidence type="ECO:0000313" key="3">
    <source>
        <dbReference type="Proteomes" id="UP000218160"/>
    </source>
</evidence>
<protein>
    <submittedName>
        <fullName evidence="2">Mobile element protein</fullName>
    </submittedName>
</protein>
<name>A0A291B8W4_9GAMM</name>
<dbReference type="InterPro" id="IPR002559">
    <property type="entry name" value="Transposase_11"/>
</dbReference>
<reference evidence="3" key="1">
    <citation type="submission" date="2017-04" db="EMBL/GenBank/DDBJ databases">
        <title>Genome evolution of the luminous symbionts of deep sea anglerfish.</title>
        <authorList>
            <person name="Hendry T.A."/>
        </authorList>
    </citation>
    <scope>NUCLEOTIDE SEQUENCE [LARGE SCALE GENOMIC DNA]</scope>
</reference>
<gene>
    <name evidence="2" type="ORF">BTN50_0939</name>
</gene>
<dbReference type="GO" id="GO:0003677">
    <property type="term" value="F:DNA binding"/>
    <property type="evidence" value="ECO:0007669"/>
    <property type="project" value="InterPro"/>
</dbReference>
<dbReference type="EMBL" id="CP020660">
    <property type="protein sequence ID" value="ATF09445.1"/>
    <property type="molecule type" value="Genomic_DNA"/>
</dbReference>
<dbReference type="Pfam" id="PF01609">
    <property type="entry name" value="DDE_Tnp_1"/>
    <property type="match status" value="1"/>
</dbReference>
<dbReference type="OrthoDB" id="6382212at2"/>
<accession>A0A291B8W4</accession>
<sequence>MKAIESKKHATDAKLRAWLTLHLVVDINTHEIVAAELSASNMADGKVLPNFLKQIDRTINEILVDSTFRIPKNVTSQTIF</sequence>
<dbReference type="AlphaFoldDB" id="A0A291B8W4"/>
<organism evidence="2 3">
    <name type="scientific">Candidatus Enterovibrio altilux</name>
    <dbReference type="NCBI Taxonomy" id="1927128"/>
    <lineage>
        <taxon>Bacteria</taxon>
        <taxon>Pseudomonadati</taxon>
        <taxon>Pseudomonadota</taxon>
        <taxon>Gammaproteobacteria</taxon>
        <taxon>Vibrionales</taxon>
        <taxon>Vibrionaceae</taxon>
        <taxon>Enterovibrio</taxon>
    </lineage>
</organism>
<evidence type="ECO:0000313" key="2">
    <source>
        <dbReference type="EMBL" id="ATF09445.1"/>
    </source>
</evidence>
<dbReference type="KEGG" id="elux:BTN50_0939"/>
<keyword evidence="3" id="KW-1185">Reference proteome</keyword>
<dbReference type="GO" id="GO:0006313">
    <property type="term" value="P:DNA transposition"/>
    <property type="evidence" value="ECO:0007669"/>
    <property type="project" value="InterPro"/>
</dbReference>
<proteinExistence type="predicted"/>
<dbReference type="GO" id="GO:0004803">
    <property type="term" value="F:transposase activity"/>
    <property type="evidence" value="ECO:0007669"/>
    <property type="project" value="InterPro"/>
</dbReference>
<feature type="domain" description="Transposase IS4-like" evidence="1">
    <location>
        <begin position="7"/>
        <end position="71"/>
    </location>
</feature>